<feature type="coiled-coil region" evidence="1">
    <location>
        <begin position="348"/>
        <end position="399"/>
    </location>
</feature>
<feature type="compositionally biased region" description="Polar residues" evidence="2">
    <location>
        <begin position="486"/>
        <end position="496"/>
    </location>
</feature>
<keyword evidence="1" id="KW-0175">Coiled coil</keyword>
<dbReference type="GO" id="GO:0003677">
    <property type="term" value="F:DNA binding"/>
    <property type="evidence" value="ECO:0007669"/>
    <property type="project" value="TreeGrafter"/>
</dbReference>
<protein>
    <submittedName>
        <fullName evidence="3">Uncharacterized protein</fullName>
    </submittedName>
</protein>
<organism evidence="3 4">
    <name type="scientific">Pichia kudriavzevii</name>
    <name type="common">Yeast</name>
    <name type="synonym">Issatchenkia orientalis</name>
    <dbReference type="NCBI Taxonomy" id="4909"/>
    <lineage>
        <taxon>Eukaryota</taxon>
        <taxon>Fungi</taxon>
        <taxon>Dikarya</taxon>
        <taxon>Ascomycota</taxon>
        <taxon>Saccharomycotina</taxon>
        <taxon>Pichiomycetes</taxon>
        <taxon>Pichiales</taxon>
        <taxon>Pichiaceae</taxon>
        <taxon>Pichia</taxon>
    </lineage>
</organism>
<feature type="compositionally biased region" description="Low complexity" evidence="2">
    <location>
        <begin position="114"/>
        <end position="151"/>
    </location>
</feature>
<reference evidence="3 4" key="1">
    <citation type="submission" date="2018-06" db="EMBL/GenBank/DDBJ databases">
        <title>Population genomics shows no distinction between pathogenic Candida krusei and environmental Pichia kudriavzevii: One species, four names.</title>
        <authorList>
            <person name="Douglass A.P."/>
            <person name="Offei B."/>
            <person name="Braun-Galleani S."/>
            <person name="Coughlan A.Y."/>
            <person name="Martos A."/>
            <person name="Ortiz-Merino R.A."/>
            <person name="Byrne K.P."/>
            <person name="Wolfe K.H."/>
        </authorList>
    </citation>
    <scope>NUCLEOTIDE SEQUENCE [LARGE SCALE GENOMIC DNA]</scope>
    <source>
        <strain evidence="3 4">CBS573</strain>
    </source>
</reference>
<proteinExistence type="predicted"/>
<dbReference type="KEGG" id="pkz:C5L36_0B09480"/>
<sequence length="587" mass="66651">MVMRNKTPVSATYHGYIASSRDALLVIDAVLRGLLLPVTNRPTPKERKALIRSGNVFVFIEEESNIKRWTDGTSWSPSRILGRFLIYRELSKNIVKDSNNNLSAITSVVEDNGDSNNMDNGNASGSRATSTATNNNNNNNNNSTNNNGANNHYASTESRFVKLNCQPITAYAMAGGEDVIRKRSIDDVIKEDANSNNNNNNNTDTNSTHNSIRGDTTISNTNEINTNLLNSNIEVDVLSDNIYRSDGLIKKSLSIVLHSPSRKTIHLVSYYTTKDVINNKLNIPSSDNFFKDNSVVPSYELIDSLLNTSLGHSISHRRRSDPSSGPISFLDTDGFDDQTVMSYTNHKRRRLSEQRQQQQQQQQQQLQQLQQQQQQQQHQQQQQQQHQHQQNQQQQQQQQQHQYHQQIQMQLPQQFYSSYSYPYQPQLIYANQLPPPPPHSLSNYRSMYGYQLPPARTSYDEHAVPSMPVLRSASHPGFDTLPLSHDFQQPQQTASVTQTHQYHQHHPQQQQQQQQQQQLATAAPPLSQQLDYPTSLRTLPVSQSSQMQQNDQLQFNASPLVNETDDVSNQNKHPQSTLESSNLLTLV</sequence>
<dbReference type="Pfam" id="PF09729">
    <property type="entry name" value="Gti1_Pac2"/>
    <property type="match status" value="2"/>
</dbReference>
<feature type="region of interest" description="Disordered" evidence="2">
    <location>
        <begin position="313"/>
        <end position="338"/>
    </location>
</feature>
<accession>A0A2U9R308</accession>
<evidence type="ECO:0000256" key="1">
    <source>
        <dbReference type="SAM" id="Coils"/>
    </source>
</evidence>
<dbReference type="VEuPathDB" id="FungiDB:C5L36_0B09480"/>
<feature type="region of interest" description="Disordered" evidence="2">
    <location>
        <begin position="475"/>
        <end position="524"/>
    </location>
</feature>
<keyword evidence="4" id="KW-1185">Reference proteome</keyword>
<name>A0A2U9R308_PICKU</name>
<evidence type="ECO:0000313" key="4">
    <source>
        <dbReference type="Proteomes" id="UP000249293"/>
    </source>
</evidence>
<dbReference type="RefSeq" id="XP_029321184.1">
    <property type="nucleotide sequence ID" value="XM_029465325.1"/>
</dbReference>
<feature type="region of interest" description="Disordered" evidence="2">
    <location>
        <begin position="110"/>
        <end position="152"/>
    </location>
</feature>
<dbReference type="Proteomes" id="UP000249293">
    <property type="component" value="Chromosome 2"/>
</dbReference>
<feature type="compositionally biased region" description="Low complexity" evidence="2">
    <location>
        <begin position="497"/>
        <end position="524"/>
    </location>
</feature>
<evidence type="ECO:0000256" key="2">
    <source>
        <dbReference type="SAM" id="MobiDB-lite"/>
    </source>
</evidence>
<gene>
    <name evidence="3" type="ORF">C5L36_0B09480</name>
</gene>
<dbReference type="InterPro" id="IPR018608">
    <property type="entry name" value="Gti1/Pac2"/>
</dbReference>
<evidence type="ECO:0000313" key="3">
    <source>
        <dbReference type="EMBL" id="AWU75707.1"/>
    </source>
</evidence>
<feature type="region of interest" description="Disordered" evidence="2">
    <location>
        <begin position="563"/>
        <end position="587"/>
    </location>
</feature>
<feature type="region of interest" description="Disordered" evidence="2">
    <location>
        <begin position="191"/>
        <end position="213"/>
    </location>
</feature>
<dbReference type="PANTHER" id="PTHR28027:SF2">
    <property type="entry name" value="TRANSCRIPTIONAL REGULATOR MIT1"/>
    <property type="match status" value="1"/>
</dbReference>
<feature type="compositionally biased region" description="Low complexity" evidence="2">
    <location>
        <begin position="194"/>
        <end position="213"/>
    </location>
</feature>
<dbReference type="AlphaFoldDB" id="A0A2U9R308"/>
<dbReference type="PANTHER" id="PTHR28027">
    <property type="entry name" value="TRANSCRIPTIONAL REGULATOR MIT1"/>
    <property type="match status" value="1"/>
</dbReference>
<dbReference type="OrthoDB" id="5572844at2759"/>
<dbReference type="EMBL" id="CP028774">
    <property type="protein sequence ID" value="AWU75707.1"/>
    <property type="molecule type" value="Genomic_DNA"/>
</dbReference>
<dbReference type="GeneID" id="40383472"/>